<proteinExistence type="predicted"/>
<evidence type="ECO:0000313" key="1">
    <source>
        <dbReference type="EMBL" id="KAI9912043.1"/>
    </source>
</evidence>
<gene>
    <name evidence="1" type="ORF">PsorP6_009516</name>
</gene>
<accession>A0ACC0W1Q1</accession>
<dbReference type="Proteomes" id="UP001163321">
    <property type="component" value="Chromosome 5"/>
</dbReference>
<organism evidence="1 2">
    <name type="scientific">Peronosclerospora sorghi</name>
    <dbReference type="NCBI Taxonomy" id="230839"/>
    <lineage>
        <taxon>Eukaryota</taxon>
        <taxon>Sar</taxon>
        <taxon>Stramenopiles</taxon>
        <taxon>Oomycota</taxon>
        <taxon>Peronosporomycetes</taxon>
        <taxon>Peronosporales</taxon>
        <taxon>Peronosporaceae</taxon>
        <taxon>Peronosclerospora</taxon>
    </lineage>
</organism>
<dbReference type="EMBL" id="CM047584">
    <property type="protein sequence ID" value="KAI9912043.1"/>
    <property type="molecule type" value="Genomic_DNA"/>
</dbReference>
<protein>
    <submittedName>
        <fullName evidence="1">Uncharacterized protein</fullName>
    </submittedName>
</protein>
<reference evidence="1 2" key="1">
    <citation type="journal article" date="2022" name="bioRxiv">
        <title>The genome of the oomycete Peronosclerospora sorghi, a cosmopolitan pathogen of maize and sorghum, is inflated with dispersed pseudogenes.</title>
        <authorList>
            <person name="Fletcher K."/>
            <person name="Martin F."/>
            <person name="Isakeit T."/>
            <person name="Cavanaugh K."/>
            <person name="Magill C."/>
            <person name="Michelmore R."/>
        </authorList>
    </citation>
    <scope>NUCLEOTIDE SEQUENCE [LARGE SCALE GENOMIC DNA]</scope>
    <source>
        <strain evidence="1">P6</strain>
    </source>
</reference>
<evidence type="ECO:0000313" key="2">
    <source>
        <dbReference type="Proteomes" id="UP001163321"/>
    </source>
</evidence>
<comment type="caution">
    <text evidence="1">The sequence shown here is derived from an EMBL/GenBank/DDBJ whole genome shotgun (WGS) entry which is preliminary data.</text>
</comment>
<name>A0ACC0W1Q1_9STRA</name>
<sequence>MIPITRLRAYAPSGAAFFTSQRRNRVNYKKSLISLSGKKQREQLNRLRAALTTETPLQQVPLFPSSVKSIEEAAGKHVVFDDKRQKREFARRLRQQEAKVARIKHLPLFRNGSALFRHFEERTLSDYDNLPETKFGGEIAVIHSEQEEMEYTTYLRDQKVVGVDTEARPDFRALKGRKGNPVCLIQLSTLEQAFLYRLKRGEPLPPVLQELLGDPEVLKVGHALSDDFRLLKASNLVEAVNSTVDTLYIAHKLGCKRPGLKTACQIFLGGSLNKEMQVSDWEAPVLSEAQISYAATDAWAPLRVLLAMIELKDTKELLRTKSYNSSTETVINENHEGNVALLAQRRANITNAQTGGCLPPALTEAFILQFPHSQMRLFLKSAMRTSSPLLKTRSFATNASELRSTVFKDHLRTVQMADAKETVLPGGRDKFALLPQAFAGVKQIGVIGWGSQGPAQAQNLRDSLENTDVKVKVGLREGSSSIAKANAAGFSEEKGNLGEMFDVIKESDLVVLLISDSACVNLYPKIFPLIKPGATLGLSHGFLLGHLDSVHETFPKDINVVMMAPKGMGPSVRRLYVQGKTVNGAGINASVAVHQDVTGQASEIALGWSVAVGAPYTFYTTMADEYKSDIFGERCILLGGVHGLVESLFRRYVQNGMSPEDAFKNSAECITGPLNEKISHDGIKAVYDSFKGEDKTIFEKAYTAAYTPCRDIIEEVYDDVACGNEIRSVNNAVARHDRFPFGKIDQTFTWKVGEKVRAARDGNFILNPFTAGTYVAMMMAQIDVLISHGHCYSEVANESVIESVDSLNPYMHARGVAYMVDNCSTTARLGSRKWAPRFDYILTEQAFVAVDDNQIKSEAKLMSEFKNHKIHEVLKVCSSMRPSVDIAVE</sequence>
<keyword evidence="2" id="KW-1185">Reference proteome</keyword>